<accession>A0A6A6EN67</accession>
<evidence type="ECO:0000256" key="6">
    <source>
        <dbReference type="SAM" id="MobiDB-lite"/>
    </source>
</evidence>
<feature type="domain" description="Major facilitator superfamily (MFS) profile" evidence="8">
    <location>
        <begin position="52"/>
        <end position="497"/>
    </location>
</feature>
<dbReference type="OrthoDB" id="6612291at2759"/>
<evidence type="ECO:0000313" key="9">
    <source>
        <dbReference type="EMBL" id="KAF2191520.1"/>
    </source>
</evidence>
<dbReference type="SUPFAM" id="SSF103473">
    <property type="entry name" value="MFS general substrate transporter"/>
    <property type="match status" value="1"/>
</dbReference>
<dbReference type="AlphaFoldDB" id="A0A6A6EN67"/>
<dbReference type="Pfam" id="PF00083">
    <property type="entry name" value="Sugar_tr"/>
    <property type="match status" value="1"/>
</dbReference>
<evidence type="ECO:0000256" key="5">
    <source>
        <dbReference type="ARBA" id="ARBA00023136"/>
    </source>
</evidence>
<dbReference type="InterPro" id="IPR020846">
    <property type="entry name" value="MFS_dom"/>
</dbReference>
<feature type="transmembrane region" description="Helical" evidence="7">
    <location>
        <begin position="159"/>
        <end position="181"/>
    </location>
</feature>
<dbReference type="InterPro" id="IPR005829">
    <property type="entry name" value="Sugar_transporter_CS"/>
</dbReference>
<reference evidence="9" key="1">
    <citation type="journal article" date="2020" name="Stud. Mycol.">
        <title>101 Dothideomycetes genomes: a test case for predicting lifestyles and emergence of pathogens.</title>
        <authorList>
            <person name="Haridas S."/>
            <person name="Albert R."/>
            <person name="Binder M."/>
            <person name="Bloem J."/>
            <person name="Labutti K."/>
            <person name="Salamov A."/>
            <person name="Andreopoulos B."/>
            <person name="Baker S."/>
            <person name="Barry K."/>
            <person name="Bills G."/>
            <person name="Bluhm B."/>
            <person name="Cannon C."/>
            <person name="Castanera R."/>
            <person name="Culley D."/>
            <person name="Daum C."/>
            <person name="Ezra D."/>
            <person name="Gonzalez J."/>
            <person name="Henrissat B."/>
            <person name="Kuo A."/>
            <person name="Liang C."/>
            <person name="Lipzen A."/>
            <person name="Lutzoni F."/>
            <person name="Magnuson J."/>
            <person name="Mondo S."/>
            <person name="Nolan M."/>
            <person name="Ohm R."/>
            <person name="Pangilinan J."/>
            <person name="Park H.-J."/>
            <person name="Ramirez L."/>
            <person name="Alfaro M."/>
            <person name="Sun H."/>
            <person name="Tritt A."/>
            <person name="Yoshinaga Y."/>
            <person name="Zwiers L.-H."/>
            <person name="Turgeon B."/>
            <person name="Goodwin S."/>
            <person name="Spatafora J."/>
            <person name="Crous P."/>
            <person name="Grigoriev I."/>
        </authorList>
    </citation>
    <scope>NUCLEOTIDE SEQUENCE</scope>
    <source>
        <strain evidence="9">CBS 207.26</strain>
    </source>
</reference>
<dbReference type="InterPro" id="IPR005828">
    <property type="entry name" value="MFS_sugar_transport-like"/>
</dbReference>
<proteinExistence type="inferred from homology"/>
<feature type="transmembrane region" description="Helical" evidence="7">
    <location>
        <begin position="343"/>
        <end position="365"/>
    </location>
</feature>
<evidence type="ECO:0000256" key="3">
    <source>
        <dbReference type="ARBA" id="ARBA00022692"/>
    </source>
</evidence>
<keyword evidence="5 7" id="KW-0472">Membrane</keyword>
<dbReference type="InterPro" id="IPR050360">
    <property type="entry name" value="MFS_Sugar_Transporters"/>
</dbReference>
<protein>
    <submittedName>
        <fullName evidence="9">MFS general substrate transporter</fullName>
    </submittedName>
</protein>
<feature type="region of interest" description="Disordered" evidence="6">
    <location>
        <begin position="1"/>
        <end position="28"/>
    </location>
</feature>
<dbReference type="PROSITE" id="PS50850">
    <property type="entry name" value="MFS"/>
    <property type="match status" value="1"/>
</dbReference>
<comment type="subcellular location">
    <subcellularLocation>
        <location evidence="1">Membrane</location>
        <topology evidence="1">Multi-pass membrane protein</topology>
    </subcellularLocation>
</comment>
<feature type="transmembrane region" description="Helical" evidence="7">
    <location>
        <begin position="377"/>
        <end position="401"/>
    </location>
</feature>
<evidence type="ECO:0000256" key="7">
    <source>
        <dbReference type="SAM" id="Phobius"/>
    </source>
</evidence>
<evidence type="ECO:0000259" key="8">
    <source>
        <dbReference type="PROSITE" id="PS50850"/>
    </source>
</evidence>
<sequence length="538" mass="59050">MERDHDSYDKTNSPDVKHTEISTPTTTNTEAEADDKLTLWQAIKKYRRVVGYTFGLTSAILLYGYDNVIVGTVSGMPGFQEDFGRKLNGKWILPSAWLALWNLSSPIGAMAGSLFGGWFQDRVGRRVALAFGSFISAIAVAVCYVSYLPADIDGRRGAFLVGKLIQGAAVGVVMAATQTYMSEILPAKLRGSGMAFFPAFTLLGQLTGALVIFGSLNSKKGYVTAFASQWPFSFVPIIIAFLIPESPAYYIRRNRFEKALKAQGRLDPPGTNTRAIVERIREDIEREEKTARSTFAECFHKCNFRRTFIVMWANSLTNIFGLPLLAKASYFLQIGGMSASASVLFLILGIVLGLLANAASVWVLSRVGRRPLINITLGIAAVLWLGMGIANCFPGMAVTWYSRWTAISMMLTIIACGVGVWPCSFAVSAETSSLNLRAKTQGIGWFISALTTAISGIVLPYIFNPDEGNLRGKTGFIYCGTCILGLIASYFLIPEMKGRTITEIDRMFELKLSARQFKSWKGEADDERQVRSAGQPWV</sequence>
<feature type="transmembrane region" description="Helical" evidence="7">
    <location>
        <begin position="407"/>
        <end position="430"/>
    </location>
</feature>
<feature type="transmembrane region" description="Helical" evidence="7">
    <location>
        <begin position="127"/>
        <end position="147"/>
    </location>
</feature>
<feature type="transmembrane region" description="Helical" evidence="7">
    <location>
        <begin position="233"/>
        <end position="251"/>
    </location>
</feature>
<comment type="similarity">
    <text evidence="2">Belongs to the major facilitator superfamily. Sugar transporter (TC 2.A.1.1) family.</text>
</comment>
<dbReference type="PANTHER" id="PTHR48022:SF41">
    <property type="entry name" value="MAJOR FACILITATOR SUPERFAMILY (MFS) PROFILE DOMAIN-CONTAINING PROTEIN"/>
    <property type="match status" value="1"/>
</dbReference>
<feature type="transmembrane region" description="Helical" evidence="7">
    <location>
        <begin position="49"/>
        <end position="71"/>
    </location>
</feature>
<evidence type="ECO:0000256" key="2">
    <source>
        <dbReference type="ARBA" id="ARBA00010992"/>
    </source>
</evidence>
<dbReference type="GO" id="GO:0005351">
    <property type="term" value="F:carbohydrate:proton symporter activity"/>
    <property type="evidence" value="ECO:0007669"/>
    <property type="project" value="TreeGrafter"/>
</dbReference>
<dbReference type="EMBL" id="ML994617">
    <property type="protein sequence ID" value="KAF2191520.1"/>
    <property type="molecule type" value="Genomic_DNA"/>
</dbReference>
<keyword evidence="4 7" id="KW-1133">Transmembrane helix</keyword>
<dbReference type="Gene3D" id="1.20.1250.20">
    <property type="entry name" value="MFS general substrate transporter like domains"/>
    <property type="match status" value="1"/>
</dbReference>
<dbReference type="PROSITE" id="PS00217">
    <property type="entry name" value="SUGAR_TRANSPORT_2"/>
    <property type="match status" value="1"/>
</dbReference>
<evidence type="ECO:0000313" key="10">
    <source>
        <dbReference type="Proteomes" id="UP000800200"/>
    </source>
</evidence>
<organism evidence="9 10">
    <name type="scientific">Zopfia rhizophila CBS 207.26</name>
    <dbReference type="NCBI Taxonomy" id="1314779"/>
    <lineage>
        <taxon>Eukaryota</taxon>
        <taxon>Fungi</taxon>
        <taxon>Dikarya</taxon>
        <taxon>Ascomycota</taxon>
        <taxon>Pezizomycotina</taxon>
        <taxon>Dothideomycetes</taxon>
        <taxon>Dothideomycetes incertae sedis</taxon>
        <taxon>Zopfiaceae</taxon>
        <taxon>Zopfia</taxon>
    </lineage>
</organism>
<feature type="transmembrane region" description="Helical" evidence="7">
    <location>
        <begin position="475"/>
        <end position="493"/>
    </location>
</feature>
<keyword evidence="10" id="KW-1185">Reference proteome</keyword>
<gene>
    <name evidence="9" type="ORF">K469DRAFT_556881</name>
</gene>
<name>A0A6A6EN67_9PEZI</name>
<feature type="transmembrane region" description="Helical" evidence="7">
    <location>
        <begin position="91"/>
        <end position="115"/>
    </location>
</feature>
<feature type="transmembrane region" description="Helical" evidence="7">
    <location>
        <begin position="442"/>
        <end position="463"/>
    </location>
</feature>
<feature type="transmembrane region" description="Helical" evidence="7">
    <location>
        <begin position="309"/>
        <end position="331"/>
    </location>
</feature>
<feature type="transmembrane region" description="Helical" evidence="7">
    <location>
        <begin position="193"/>
        <end position="213"/>
    </location>
</feature>
<evidence type="ECO:0000256" key="1">
    <source>
        <dbReference type="ARBA" id="ARBA00004141"/>
    </source>
</evidence>
<dbReference type="Proteomes" id="UP000800200">
    <property type="component" value="Unassembled WGS sequence"/>
</dbReference>
<dbReference type="PANTHER" id="PTHR48022">
    <property type="entry name" value="PLASTIDIC GLUCOSE TRANSPORTER 4"/>
    <property type="match status" value="1"/>
</dbReference>
<keyword evidence="3 7" id="KW-0812">Transmembrane</keyword>
<dbReference type="GO" id="GO:0016020">
    <property type="term" value="C:membrane"/>
    <property type="evidence" value="ECO:0007669"/>
    <property type="project" value="UniProtKB-SubCell"/>
</dbReference>
<evidence type="ECO:0000256" key="4">
    <source>
        <dbReference type="ARBA" id="ARBA00022989"/>
    </source>
</evidence>
<dbReference type="InterPro" id="IPR036259">
    <property type="entry name" value="MFS_trans_sf"/>
</dbReference>